<evidence type="ECO:0000313" key="6">
    <source>
        <dbReference type="EMBL" id="SMO46989.1"/>
    </source>
</evidence>
<dbReference type="GO" id="GO:0016887">
    <property type="term" value="F:ATP hydrolysis activity"/>
    <property type="evidence" value="ECO:0007669"/>
    <property type="project" value="InterPro"/>
</dbReference>
<feature type="domain" description="ABC transporter" evidence="5">
    <location>
        <begin position="5"/>
        <end position="204"/>
    </location>
</feature>
<dbReference type="GO" id="GO:0005524">
    <property type="term" value="F:ATP binding"/>
    <property type="evidence" value="ECO:0007669"/>
    <property type="project" value="UniProtKB-KW"/>
</dbReference>
<dbReference type="InterPro" id="IPR003439">
    <property type="entry name" value="ABC_transporter-like_ATP-bd"/>
</dbReference>
<dbReference type="PANTHER" id="PTHR42734">
    <property type="entry name" value="METAL TRANSPORT SYSTEM ATP-BINDING PROTEIN TM_0124-RELATED"/>
    <property type="match status" value="1"/>
</dbReference>
<name>A0A521BIW6_9BACT</name>
<evidence type="ECO:0000256" key="3">
    <source>
        <dbReference type="ARBA" id="ARBA00022741"/>
    </source>
</evidence>
<evidence type="ECO:0000256" key="2">
    <source>
        <dbReference type="ARBA" id="ARBA00022448"/>
    </source>
</evidence>
<dbReference type="SUPFAM" id="SSF52540">
    <property type="entry name" value="P-loop containing nucleoside triphosphate hydrolases"/>
    <property type="match status" value="1"/>
</dbReference>
<dbReference type="PROSITE" id="PS50893">
    <property type="entry name" value="ABC_TRANSPORTER_2"/>
    <property type="match status" value="1"/>
</dbReference>
<accession>A0A521BIW6</accession>
<evidence type="ECO:0000313" key="7">
    <source>
        <dbReference type="Proteomes" id="UP000317593"/>
    </source>
</evidence>
<dbReference type="SMART" id="SM00382">
    <property type="entry name" value="AAA"/>
    <property type="match status" value="1"/>
</dbReference>
<keyword evidence="7" id="KW-1185">Reference proteome</keyword>
<dbReference type="EMBL" id="FXTH01000003">
    <property type="protein sequence ID" value="SMO46989.1"/>
    <property type="molecule type" value="Genomic_DNA"/>
</dbReference>
<dbReference type="RefSeq" id="WP_185958247.1">
    <property type="nucleotide sequence ID" value="NZ_FXTH01000003.1"/>
</dbReference>
<keyword evidence="4 6" id="KW-0067">ATP-binding</keyword>
<organism evidence="6 7">
    <name type="scientific">Fodinibius sediminis</name>
    <dbReference type="NCBI Taxonomy" id="1214077"/>
    <lineage>
        <taxon>Bacteria</taxon>
        <taxon>Pseudomonadati</taxon>
        <taxon>Balneolota</taxon>
        <taxon>Balneolia</taxon>
        <taxon>Balneolales</taxon>
        <taxon>Balneolaceae</taxon>
        <taxon>Fodinibius</taxon>
    </lineage>
</organism>
<evidence type="ECO:0000256" key="1">
    <source>
        <dbReference type="ARBA" id="ARBA00005417"/>
    </source>
</evidence>
<comment type="similarity">
    <text evidence="1">Belongs to the ABC transporter superfamily.</text>
</comment>
<gene>
    <name evidence="6" type="ORF">SAMN06265218_103157</name>
</gene>
<dbReference type="Proteomes" id="UP000317593">
    <property type="component" value="Unassembled WGS sequence"/>
</dbReference>
<dbReference type="AlphaFoldDB" id="A0A521BIW6"/>
<protein>
    <submittedName>
        <fullName evidence="6">Amino acid ABC transporter ATP-binding protein, PAAT family</fullName>
    </submittedName>
</protein>
<dbReference type="Gene3D" id="3.40.50.300">
    <property type="entry name" value="P-loop containing nucleotide triphosphate hydrolases"/>
    <property type="match status" value="1"/>
</dbReference>
<keyword evidence="3" id="KW-0547">Nucleotide-binding</keyword>
<proteinExistence type="inferred from homology"/>
<dbReference type="InterPro" id="IPR027417">
    <property type="entry name" value="P-loop_NTPase"/>
</dbReference>
<dbReference type="InterPro" id="IPR050153">
    <property type="entry name" value="Metal_Ion_Import_ABC"/>
</dbReference>
<keyword evidence="2" id="KW-0813">Transport</keyword>
<evidence type="ECO:0000259" key="5">
    <source>
        <dbReference type="PROSITE" id="PS50893"/>
    </source>
</evidence>
<dbReference type="InterPro" id="IPR003593">
    <property type="entry name" value="AAA+_ATPase"/>
</dbReference>
<evidence type="ECO:0000256" key="4">
    <source>
        <dbReference type="ARBA" id="ARBA00022840"/>
    </source>
</evidence>
<reference evidence="6 7" key="1">
    <citation type="submission" date="2017-05" db="EMBL/GenBank/DDBJ databases">
        <authorList>
            <person name="Varghese N."/>
            <person name="Submissions S."/>
        </authorList>
    </citation>
    <scope>NUCLEOTIDE SEQUENCE [LARGE SCALE GENOMIC DNA]</scope>
    <source>
        <strain evidence="6 7">DSM 21194</strain>
    </source>
</reference>
<dbReference type="PANTHER" id="PTHR42734:SF17">
    <property type="entry name" value="METAL TRANSPORT SYSTEM ATP-BINDING PROTEIN TM_0124-RELATED"/>
    <property type="match status" value="1"/>
</dbReference>
<dbReference type="Pfam" id="PF00005">
    <property type="entry name" value="ABC_tran"/>
    <property type="match status" value="1"/>
</dbReference>
<sequence>MNALVTCSDITIRFDTETVLQHFSCTIPEGSHTIFKGASGSGKSTLLKLLLGFVTPTEGSLQYADGQTARQMRSHIAWLPQDLDLGDGSVEELMYRPFEFAANQLKTPSAETRLSVLKKLGLSEDTYRKQFRDLSTGQRQRVGLAICHLLNKPLLLLDEPTSALDKASKDRAIDLLLAHTNKTIISTSHDPYWVKQGDNIILLD</sequence>